<evidence type="ECO:0000256" key="2">
    <source>
        <dbReference type="ARBA" id="ARBA00022771"/>
    </source>
</evidence>
<dbReference type="GO" id="GO:0008270">
    <property type="term" value="F:zinc ion binding"/>
    <property type="evidence" value="ECO:0007669"/>
    <property type="project" value="UniProtKB-KW"/>
</dbReference>
<dbReference type="InterPro" id="IPR052788">
    <property type="entry name" value="RING-type_E3_ligase_ATL"/>
</dbReference>
<sequence length="122" mass="13902">MDLPLNVSFPFLGVGLVTILISICFCCYLWRLKYAGRLESRGYKRVCYLSKKLMNETCAVCLDEFKLKEKVCQLQVCKHGFHEKCLLAWLVQKNTCPLCQQPVSKRVSPETGQYGTMPTSAL</sequence>
<dbReference type="PANTHER" id="PTHR45798">
    <property type="entry name" value="RING-H2 FINGER PROTEIN ATL61-RELATED-RELATED"/>
    <property type="match status" value="1"/>
</dbReference>
<protein>
    <submittedName>
        <fullName evidence="4">Uncharacterized protein</fullName>
    </submittedName>
</protein>
<name>A0A8J1T4B2_OWEFU</name>
<comment type="caution">
    <text evidence="4">The sequence shown here is derived from an EMBL/GenBank/DDBJ whole genome shotgun (WGS) entry which is preliminary data.</text>
</comment>
<keyword evidence="3" id="KW-0862">Zinc</keyword>
<dbReference type="Gene3D" id="3.30.40.10">
    <property type="entry name" value="Zinc/RING finger domain, C3HC4 (zinc finger)"/>
    <property type="match status" value="1"/>
</dbReference>
<dbReference type="InterPro" id="IPR001841">
    <property type="entry name" value="Znf_RING"/>
</dbReference>
<dbReference type="InterPro" id="IPR013083">
    <property type="entry name" value="Znf_RING/FYVE/PHD"/>
</dbReference>
<proteinExistence type="predicted"/>
<evidence type="ECO:0000256" key="3">
    <source>
        <dbReference type="ARBA" id="ARBA00022833"/>
    </source>
</evidence>
<dbReference type="SMART" id="SM00184">
    <property type="entry name" value="RING"/>
    <property type="match status" value="1"/>
</dbReference>
<dbReference type="Proteomes" id="UP000749559">
    <property type="component" value="Unassembled WGS sequence"/>
</dbReference>
<dbReference type="OrthoDB" id="290834at2759"/>
<evidence type="ECO:0000313" key="5">
    <source>
        <dbReference type="Proteomes" id="UP000749559"/>
    </source>
</evidence>
<gene>
    <name evidence="4" type="ORF">OFUS_LOCUS11290</name>
</gene>
<dbReference type="AlphaFoldDB" id="A0A8J1T4B2"/>
<organism evidence="4 5">
    <name type="scientific">Owenia fusiformis</name>
    <name type="common">Polychaete worm</name>
    <dbReference type="NCBI Taxonomy" id="6347"/>
    <lineage>
        <taxon>Eukaryota</taxon>
        <taxon>Metazoa</taxon>
        <taxon>Spiralia</taxon>
        <taxon>Lophotrochozoa</taxon>
        <taxon>Annelida</taxon>
        <taxon>Polychaeta</taxon>
        <taxon>Sedentaria</taxon>
        <taxon>Canalipalpata</taxon>
        <taxon>Sabellida</taxon>
        <taxon>Oweniida</taxon>
        <taxon>Oweniidae</taxon>
        <taxon>Owenia</taxon>
    </lineage>
</organism>
<evidence type="ECO:0000256" key="1">
    <source>
        <dbReference type="ARBA" id="ARBA00022723"/>
    </source>
</evidence>
<keyword evidence="5" id="KW-1185">Reference proteome</keyword>
<evidence type="ECO:0000313" key="4">
    <source>
        <dbReference type="EMBL" id="CAH1785192.1"/>
    </source>
</evidence>
<accession>A0A8J1T4B2</accession>
<dbReference type="Pfam" id="PF13639">
    <property type="entry name" value="zf-RING_2"/>
    <property type="match status" value="1"/>
</dbReference>
<dbReference type="SUPFAM" id="SSF57850">
    <property type="entry name" value="RING/U-box"/>
    <property type="match status" value="1"/>
</dbReference>
<reference evidence="4" key="1">
    <citation type="submission" date="2022-03" db="EMBL/GenBank/DDBJ databases">
        <authorList>
            <person name="Martin C."/>
        </authorList>
    </citation>
    <scope>NUCLEOTIDE SEQUENCE</scope>
</reference>
<dbReference type="PANTHER" id="PTHR45798:SF97">
    <property type="entry name" value="ALCOHOL-SENSITIVE RING FINGER PROTEIN 1"/>
    <property type="match status" value="1"/>
</dbReference>
<keyword evidence="1" id="KW-0479">Metal-binding</keyword>
<dbReference type="EMBL" id="CAIIXF020000005">
    <property type="protein sequence ID" value="CAH1785192.1"/>
    <property type="molecule type" value="Genomic_DNA"/>
</dbReference>
<keyword evidence="2" id="KW-0863">Zinc-finger</keyword>
<dbReference type="PROSITE" id="PS50089">
    <property type="entry name" value="ZF_RING_2"/>
    <property type="match status" value="1"/>
</dbReference>